<dbReference type="PANTHER" id="PTHR47756">
    <property type="entry name" value="BLL6612 PROTEIN-RELATED"/>
    <property type="match status" value="1"/>
</dbReference>
<organism evidence="3 4">
    <name type="scientific">Roseomonas fluvialis</name>
    <dbReference type="NCBI Taxonomy" id="1750527"/>
    <lineage>
        <taxon>Bacteria</taxon>
        <taxon>Pseudomonadati</taxon>
        <taxon>Pseudomonadota</taxon>
        <taxon>Alphaproteobacteria</taxon>
        <taxon>Acetobacterales</taxon>
        <taxon>Roseomonadaceae</taxon>
        <taxon>Roseomonas</taxon>
    </lineage>
</organism>
<keyword evidence="3" id="KW-0804">Transcription</keyword>
<gene>
    <name evidence="3" type="ORF">Rmf_49730</name>
</gene>
<dbReference type="PANTHER" id="PTHR47756:SF2">
    <property type="entry name" value="BLL6612 PROTEIN"/>
    <property type="match status" value="1"/>
</dbReference>
<dbReference type="EMBL" id="AP025637">
    <property type="protein sequence ID" value="BDG75044.1"/>
    <property type="molecule type" value="Genomic_DNA"/>
</dbReference>
<dbReference type="InterPro" id="IPR013325">
    <property type="entry name" value="RNA_pol_sigma_r2"/>
</dbReference>
<dbReference type="Gene3D" id="1.10.1740.10">
    <property type="match status" value="1"/>
</dbReference>
<feature type="domain" description="DUF6596" evidence="2">
    <location>
        <begin position="179"/>
        <end position="277"/>
    </location>
</feature>
<dbReference type="InterPro" id="IPR007627">
    <property type="entry name" value="RNA_pol_sigma70_r2"/>
</dbReference>
<dbReference type="Pfam" id="PF20239">
    <property type="entry name" value="DUF6596"/>
    <property type="match status" value="1"/>
</dbReference>
<dbReference type="Proteomes" id="UP000831327">
    <property type="component" value="Chromosome"/>
</dbReference>
<evidence type="ECO:0000313" key="3">
    <source>
        <dbReference type="EMBL" id="BDG75044.1"/>
    </source>
</evidence>
<dbReference type="SUPFAM" id="SSF88946">
    <property type="entry name" value="Sigma2 domain of RNA polymerase sigma factors"/>
    <property type="match status" value="1"/>
</dbReference>
<dbReference type="Pfam" id="PF04542">
    <property type="entry name" value="Sigma70_r2"/>
    <property type="match status" value="1"/>
</dbReference>
<keyword evidence="3" id="KW-0240">DNA-directed RNA polymerase</keyword>
<sequence>MSEDAARRAAEAAARGSYGRLVAILAARTRDIGAAEDALAEAFAAALRTWPERGVPASPDAWLLTAARNALSNARRHHRVRDAAEDEVLRRCEELAEAGHDIPDERLRLMFVCAHPAIDRAVRTPLMLQAVLGLDAARIGAAFLVAPAAMGQRLVRAKARIRDAGLRFAVPEGPDLAERLADVLDAIYAAYGTGWDALTDAGLGGLATEAIHLGRVAAALMPAAPEAQGLLALMLYCEARREARRDDAGRFVPLARQDARLWNRDMIIEAEGLLTAASRAGQFGRFLCEAAIQSVHVQRPVTGRTNFAALRVLYDLLARHAPGVGVEVARAAMLLEAGDAPGAAAALHALPAAEVASYQPYWVARARLAAQAGQATAAAQALQRAIGLTADPALRDFLLAGGDLAGS</sequence>
<protein>
    <submittedName>
        <fullName evidence="3">DNA-directed RNA polymerase sigma-70 factor</fullName>
    </submittedName>
</protein>
<evidence type="ECO:0000259" key="2">
    <source>
        <dbReference type="Pfam" id="PF20239"/>
    </source>
</evidence>
<proteinExistence type="predicted"/>
<dbReference type="RefSeq" id="WP_244457138.1">
    <property type="nucleotide sequence ID" value="NZ_AP025637.1"/>
</dbReference>
<name>A0ABM7YAC6_9PROT</name>
<reference evidence="3 4" key="1">
    <citation type="journal article" date="2016" name="Microbes Environ.">
        <title>Phylogenetically diverse aerobic anoxygenic phototrophic bacteria isolated from epilithic biofilms in Tama river, Japan.</title>
        <authorList>
            <person name="Hirose S."/>
            <person name="Matsuura K."/>
            <person name="Haruta S."/>
        </authorList>
    </citation>
    <scope>NUCLEOTIDE SEQUENCE [LARGE SCALE GENOMIC DNA]</scope>
    <source>
        <strain evidence="3 4">S08</strain>
    </source>
</reference>
<evidence type="ECO:0000313" key="4">
    <source>
        <dbReference type="Proteomes" id="UP000831327"/>
    </source>
</evidence>
<dbReference type="InterPro" id="IPR046531">
    <property type="entry name" value="DUF6596"/>
</dbReference>
<feature type="domain" description="RNA polymerase sigma-70 region 2" evidence="1">
    <location>
        <begin position="19"/>
        <end position="79"/>
    </location>
</feature>
<accession>A0ABM7YAC6</accession>
<evidence type="ECO:0000259" key="1">
    <source>
        <dbReference type="Pfam" id="PF04542"/>
    </source>
</evidence>
<dbReference type="GO" id="GO:0000428">
    <property type="term" value="C:DNA-directed RNA polymerase complex"/>
    <property type="evidence" value="ECO:0007669"/>
    <property type="project" value="UniProtKB-KW"/>
</dbReference>
<keyword evidence="4" id="KW-1185">Reference proteome</keyword>